<dbReference type="STRING" id="1294263.JCM21531_4275"/>
<dbReference type="Proteomes" id="UP000019109">
    <property type="component" value="Unassembled WGS sequence"/>
</dbReference>
<keyword evidence="2" id="KW-1185">Reference proteome</keyword>
<organism evidence="1 2">
    <name type="scientific">Acetivibrio straminisolvens JCM 21531</name>
    <dbReference type="NCBI Taxonomy" id="1294263"/>
    <lineage>
        <taxon>Bacteria</taxon>
        <taxon>Bacillati</taxon>
        <taxon>Bacillota</taxon>
        <taxon>Clostridia</taxon>
        <taxon>Eubacteriales</taxon>
        <taxon>Oscillospiraceae</taxon>
        <taxon>Acetivibrio</taxon>
    </lineage>
</organism>
<gene>
    <name evidence="1" type="ORF">JCM21531_4275</name>
</gene>
<protein>
    <submittedName>
        <fullName evidence="1">Activator of (R)-2-hydroxyglutaryl-CoA dehydratase</fullName>
    </submittedName>
</protein>
<sequence>MIYLTPFACGVDAFVLEFIERRLKEQYNMPLLKLTVDEHTGEAGFDTRLEAFLDMIG</sequence>
<dbReference type="AlphaFoldDB" id="W4VBS2"/>
<dbReference type="EMBL" id="BAVR01000081">
    <property type="protein sequence ID" value="GAE90647.1"/>
    <property type="molecule type" value="Genomic_DNA"/>
</dbReference>
<name>W4VBS2_9FIRM</name>
<comment type="caution">
    <text evidence="1">The sequence shown here is derived from an EMBL/GenBank/DDBJ whole genome shotgun (WGS) entry which is preliminary data.</text>
</comment>
<dbReference type="Gene3D" id="3.40.50.11900">
    <property type="match status" value="1"/>
</dbReference>
<evidence type="ECO:0000313" key="2">
    <source>
        <dbReference type="Proteomes" id="UP000019109"/>
    </source>
</evidence>
<dbReference type="RefSeq" id="WP_243467812.1">
    <property type="nucleotide sequence ID" value="NZ_BAVR01000081.1"/>
</dbReference>
<proteinExistence type="predicted"/>
<accession>W4VBS2</accession>
<reference evidence="1" key="1">
    <citation type="journal article" date="2014" name="Genome Announc.">
        <title>Draft Genome Sequence of Clostridium straminisolvens Strain JCM 21531T, Isolated from a Cellulose-Degrading Bacterial Community.</title>
        <authorList>
            <person name="Yuki M."/>
            <person name="Oshima K."/>
            <person name="Suda W."/>
            <person name="Sakamoto M."/>
            <person name="Kitamura K."/>
            <person name="Iida T."/>
            <person name="Hattori M."/>
            <person name="Ohkuma M."/>
        </authorList>
    </citation>
    <scope>NUCLEOTIDE SEQUENCE [LARGE SCALE GENOMIC DNA]</scope>
    <source>
        <strain evidence="1">JCM 21531</strain>
    </source>
</reference>
<evidence type="ECO:0000313" key="1">
    <source>
        <dbReference type="EMBL" id="GAE90647.1"/>
    </source>
</evidence>